<dbReference type="AlphaFoldDB" id="A0A1G9QP43"/>
<name>A0A1G9QP43_9PROT</name>
<dbReference type="Proteomes" id="UP000199759">
    <property type="component" value="Unassembled WGS sequence"/>
</dbReference>
<evidence type="ECO:0000259" key="1">
    <source>
        <dbReference type="Pfam" id="PF00534"/>
    </source>
</evidence>
<dbReference type="GO" id="GO:0016757">
    <property type="term" value="F:glycosyltransferase activity"/>
    <property type="evidence" value="ECO:0007669"/>
    <property type="project" value="InterPro"/>
</dbReference>
<organism evidence="2 3">
    <name type="scientific">Maricaulis salignorans</name>
    <dbReference type="NCBI Taxonomy" id="144026"/>
    <lineage>
        <taxon>Bacteria</taxon>
        <taxon>Pseudomonadati</taxon>
        <taxon>Pseudomonadota</taxon>
        <taxon>Alphaproteobacteria</taxon>
        <taxon>Maricaulales</taxon>
        <taxon>Maricaulaceae</taxon>
        <taxon>Maricaulis</taxon>
    </lineage>
</organism>
<accession>A0A1G9QP43</accession>
<evidence type="ECO:0000313" key="3">
    <source>
        <dbReference type="Proteomes" id="UP000199759"/>
    </source>
</evidence>
<dbReference type="Pfam" id="PF00534">
    <property type="entry name" value="Glycos_transf_1"/>
    <property type="match status" value="1"/>
</dbReference>
<dbReference type="EMBL" id="FNHG01000005">
    <property type="protein sequence ID" value="SDM12769.1"/>
    <property type="molecule type" value="Genomic_DNA"/>
</dbReference>
<proteinExistence type="predicted"/>
<dbReference type="PANTHER" id="PTHR12526">
    <property type="entry name" value="GLYCOSYLTRANSFERASE"/>
    <property type="match status" value="1"/>
</dbReference>
<dbReference type="Gene3D" id="3.40.50.2000">
    <property type="entry name" value="Glycogen Phosphorylase B"/>
    <property type="match status" value="1"/>
</dbReference>
<keyword evidence="3" id="KW-1185">Reference proteome</keyword>
<keyword evidence="2" id="KW-0808">Transferase</keyword>
<feature type="domain" description="Glycosyl transferase family 1" evidence="1">
    <location>
        <begin position="247"/>
        <end position="401"/>
    </location>
</feature>
<dbReference type="OrthoDB" id="9790710at2"/>
<dbReference type="InterPro" id="IPR001296">
    <property type="entry name" value="Glyco_trans_1"/>
</dbReference>
<reference evidence="2 3" key="1">
    <citation type="submission" date="2016-10" db="EMBL/GenBank/DDBJ databases">
        <authorList>
            <person name="de Groot N.N."/>
        </authorList>
    </citation>
    <scope>NUCLEOTIDE SEQUENCE [LARGE SCALE GENOMIC DNA]</scope>
    <source>
        <strain evidence="2 3">DSM 16077</strain>
    </source>
</reference>
<dbReference type="STRING" id="144026.SAMN04488568_105105"/>
<evidence type="ECO:0000313" key="2">
    <source>
        <dbReference type="EMBL" id="SDM12769.1"/>
    </source>
</evidence>
<sequence length="429" mass="47551">MRIVHLTYTLRGGAGTALRRHHLALRDQGIDSQVVVGEPVKGDSPHIHCLKDLVDVPDAKVRTFEALARRHQKRDGAGDLWAAPESFGLKDTDLVRSADIVEVRQLHAGGHRPFFNFRALRAIAREKPVIWRLSDMWAFTGYCAYSLECERWRDGCGPCPQLTVEPEKAELRRPERDNSAIMWNARRKAFKGVPFHMVFPSEWLLEKARVSLLEQAASFTHIPVGVDLNVFKRSASQANRARFDIPKPNFVIAAVLSNAKNHRKAFDLFAAVAGQLRERQRTSLVIIGNVGDLEGHPDFEGLQIVSPGFVGDEAEQAAILSTADAFLFPSRCDNSAQVLLESAASVLPTVCFDVGGNAEYVKEGETGRVIAPFDVVAMSAAIQAYRDDPKLAKAHGKAARRFMGENCSVSLQRQRFMQLYEQVLSGAAQ</sequence>
<gene>
    <name evidence="2" type="ORF">SAMN04488568_105105</name>
</gene>
<dbReference type="SUPFAM" id="SSF53756">
    <property type="entry name" value="UDP-Glycosyltransferase/glycogen phosphorylase"/>
    <property type="match status" value="1"/>
</dbReference>
<protein>
    <submittedName>
        <fullName evidence="2">Glycosyltransferase involved in cell wall bisynthesis</fullName>
    </submittedName>
</protein>
<dbReference type="RefSeq" id="WP_091768482.1">
    <property type="nucleotide sequence ID" value="NZ_FNHG01000005.1"/>
</dbReference>